<reference evidence="2" key="1">
    <citation type="submission" date="2024-06" db="EMBL/GenBank/DDBJ databases">
        <title>Sequencing and assembly of the genome of Dyadobacter sp. strain 676, a symbiont of Cyamopsis tetragonoloba.</title>
        <authorList>
            <person name="Guro P."/>
            <person name="Sazanova A."/>
            <person name="Kuznetsova I."/>
            <person name="Belimov A."/>
            <person name="Safronova V."/>
        </authorList>
    </citation>
    <scope>NUCLEOTIDE SEQUENCE</scope>
    <source>
        <strain evidence="2">676</strain>
    </source>
</reference>
<evidence type="ECO:0000256" key="1">
    <source>
        <dbReference type="SAM" id="Phobius"/>
    </source>
</evidence>
<dbReference type="AlphaFoldDB" id="A0AAU8FR94"/>
<name>A0AAU8FR94_9BACT</name>
<dbReference type="RefSeq" id="WP_353721356.1">
    <property type="nucleotide sequence ID" value="NZ_CP159289.1"/>
</dbReference>
<evidence type="ECO:0008006" key="3">
    <source>
        <dbReference type="Google" id="ProtNLM"/>
    </source>
</evidence>
<accession>A0AAU8FR94</accession>
<keyword evidence="1" id="KW-0812">Transmembrane</keyword>
<dbReference type="EMBL" id="CP159289">
    <property type="protein sequence ID" value="XCH26058.1"/>
    <property type="molecule type" value="Genomic_DNA"/>
</dbReference>
<feature type="transmembrane region" description="Helical" evidence="1">
    <location>
        <begin position="71"/>
        <end position="94"/>
    </location>
</feature>
<keyword evidence="1" id="KW-1133">Transmembrane helix</keyword>
<protein>
    <recommendedName>
        <fullName evidence="3">Inner membrane protein</fullName>
    </recommendedName>
</protein>
<keyword evidence="1" id="KW-0472">Membrane</keyword>
<sequence>MNVIFWLAILSEFAGLVYYLRKFWLLTRENPAYVYPEQYRQVLYPIMVLSLLIIVSLTAKYCFRSSGSATFIALLPLVMLVVVLLMVIITAIWAGGKWR</sequence>
<evidence type="ECO:0000313" key="2">
    <source>
        <dbReference type="EMBL" id="XCH26058.1"/>
    </source>
</evidence>
<feature type="transmembrane region" description="Helical" evidence="1">
    <location>
        <begin position="39"/>
        <end position="59"/>
    </location>
</feature>
<proteinExistence type="predicted"/>
<organism evidence="2">
    <name type="scientific">Dyadobacter sp. 676</name>
    <dbReference type="NCBI Taxonomy" id="3088362"/>
    <lineage>
        <taxon>Bacteria</taxon>
        <taxon>Pseudomonadati</taxon>
        <taxon>Bacteroidota</taxon>
        <taxon>Cytophagia</taxon>
        <taxon>Cytophagales</taxon>
        <taxon>Spirosomataceae</taxon>
        <taxon>Dyadobacter</taxon>
    </lineage>
</organism>
<gene>
    <name evidence="2" type="ORF">ABV298_06530</name>
</gene>